<dbReference type="Proteomes" id="UP001242480">
    <property type="component" value="Unassembled WGS sequence"/>
</dbReference>
<comment type="caution">
    <text evidence="2">The sequence shown here is derived from an EMBL/GenBank/DDBJ whole genome shotgun (WGS) entry which is preliminary data.</text>
</comment>
<dbReference type="CDD" id="cd07178">
    <property type="entry name" value="terB_like_YebE"/>
    <property type="match status" value="1"/>
</dbReference>
<gene>
    <name evidence="2" type="ORF">QO011_008105</name>
</gene>
<protein>
    <submittedName>
        <fullName evidence="2">Uncharacterized membrane protein YebE (DUF533 family)</fullName>
    </submittedName>
</protein>
<dbReference type="Gene3D" id="1.10.3680.10">
    <property type="entry name" value="TerB-like"/>
    <property type="match status" value="1"/>
</dbReference>
<dbReference type="SUPFAM" id="SSF158682">
    <property type="entry name" value="TerB-like"/>
    <property type="match status" value="1"/>
</dbReference>
<dbReference type="EMBL" id="JAUSVX010000029">
    <property type="protein sequence ID" value="MDQ0475063.1"/>
    <property type="molecule type" value="Genomic_DNA"/>
</dbReference>
<evidence type="ECO:0000256" key="1">
    <source>
        <dbReference type="SAM" id="MobiDB-lite"/>
    </source>
</evidence>
<dbReference type="Pfam" id="PF04391">
    <property type="entry name" value="DUF533"/>
    <property type="match status" value="1"/>
</dbReference>
<dbReference type="InterPro" id="IPR007486">
    <property type="entry name" value="YebE"/>
</dbReference>
<dbReference type="RefSeq" id="WP_307285736.1">
    <property type="nucleotide sequence ID" value="NZ_JAUSVX010000029.1"/>
</dbReference>
<keyword evidence="3" id="KW-1185">Reference proteome</keyword>
<dbReference type="InterPro" id="IPR029024">
    <property type="entry name" value="TerB-like"/>
</dbReference>
<feature type="region of interest" description="Disordered" evidence="1">
    <location>
        <begin position="108"/>
        <end position="137"/>
    </location>
</feature>
<evidence type="ECO:0000313" key="2">
    <source>
        <dbReference type="EMBL" id="MDQ0475063.1"/>
    </source>
</evidence>
<name>A0ABU0JNU8_9HYPH</name>
<organism evidence="2 3">
    <name type="scientific">Labrys wisconsinensis</name>
    <dbReference type="NCBI Taxonomy" id="425677"/>
    <lineage>
        <taxon>Bacteria</taxon>
        <taxon>Pseudomonadati</taxon>
        <taxon>Pseudomonadota</taxon>
        <taxon>Alphaproteobacteria</taxon>
        <taxon>Hyphomicrobiales</taxon>
        <taxon>Xanthobacteraceae</taxon>
        <taxon>Labrys</taxon>
    </lineage>
</organism>
<evidence type="ECO:0000313" key="3">
    <source>
        <dbReference type="Proteomes" id="UP001242480"/>
    </source>
</evidence>
<sequence>MLDLNNLLGRVLNAGGQILDTPGKKMAAGGAAAGLLFTETGRDLAGEALKYGGIAALGGLALHAWQRHQSQLAGGPVPASASGTSFLPAGAGANGGGFLSGLLGGPDAAAPQSATASPPQAVAASPPQAVAASPPQAVEPQPRARLLIAAMVNAAKADGAVDGEEQTAILGQADSLSLSDEERSFLFAEFGKPFDMEPIVRTATTPDLAAEVYAASAVAVGTPSPAETAYLKALASRLQLPEGVTAEIQRAIAARA</sequence>
<reference evidence="2 3" key="1">
    <citation type="submission" date="2023-07" db="EMBL/GenBank/DDBJ databases">
        <title>Genomic Encyclopedia of Type Strains, Phase IV (KMG-IV): sequencing the most valuable type-strain genomes for metagenomic binning, comparative biology and taxonomic classification.</title>
        <authorList>
            <person name="Goeker M."/>
        </authorList>
    </citation>
    <scope>NUCLEOTIDE SEQUENCE [LARGE SCALE GENOMIC DNA]</scope>
    <source>
        <strain evidence="2 3">DSM 19619</strain>
    </source>
</reference>
<proteinExistence type="predicted"/>
<accession>A0ABU0JNU8</accession>